<comment type="similarity">
    <text evidence="7">Belongs to the dus family.</text>
</comment>
<feature type="active site" description="Proton donor" evidence="8">
    <location>
        <position position="101"/>
    </location>
</feature>
<sequence length="314" mass="34206">MFSIAHHRFESPFILAPLAGYTDLPFRLLCRRYGASFCVSEMISCHGLVYNQSNTLRMLESVPQEKPVSFQLFGAEPEAMGEAAAILSDRKPEMIDINMGCPVRKVTRKGGGAALMTTPQIARRIILEVVKNASVPVTVKMRSGKDQATINCVEFARMAEECGASAVTIHARTWSQGFSGTINPDHILMVKSALSIPVIGNGDIGSRREGLEMMKRTGCDAVMIGRGALGNPWIFSDQGRPATLAAISAGAREHLSLIEAYLPAERILGYVKNQICRYFRSLPDCSALRKNIFGAGDLPALKKLLEIPPDPGQQ</sequence>
<keyword evidence="3 7" id="KW-0288">FMN</keyword>
<evidence type="ECO:0000256" key="3">
    <source>
        <dbReference type="ARBA" id="ARBA00022643"/>
    </source>
</evidence>
<comment type="function">
    <text evidence="7">Catalyzes the synthesis of 5,6-dihydrouridine (D), a modified base found in the D-loop of most tRNAs, via the reduction of the C5-C6 double bond in target uridines.</text>
</comment>
<feature type="domain" description="DUS-like FMN-binding" evidence="10">
    <location>
        <begin position="14"/>
        <end position="292"/>
    </location>
</feature>
<dbReference type="EMBL" id="FNJI01000009">
    <property type="protein sequence ID" value="SDP03642.1"/>
    <property type="molecule type" value="Genomic_DNA"/>
</dbReference>
<gene>
    <name evidence="11" type="ORF">SAMN05660330_01646</name>
</gene>
<dbReference type="InterPro" id="IPR001269">
    <property type="entry name" value="DUS_fam"/>
</dbReference>
<keyword evidence="4 7" id="KW-0819">tRNA processing</keyword>
<dbReference type="InterPro" id="IPR013785">
    <property type="entry name" value="Aldolase_TIM"/>
</dbReference>
<organism evidence="11 12">
    <name type="scientific">Desulforhopalus singaporensis</name>
    <dbReference type="NCBI Taxonomy" id="91360"/>
    <lineage>
        <taxon>Bacteria</taxon>
        <taxon>Pseudomonadati</taxon>
        <taxon>Thermodesulfobacteriota</taxon>
        <taxon>Desulfobulbia</taxon>
        <taxon>Desulfobulbales</taxon>
        <taxon>Desulfocapsaceae</taxon>
        <taxon>Desulforhopalus</taxon>
    </lineage>
</organism>
<evidence type="ECO:0000256" key="8">
    <source>
        <dbReference type="PIRSR" id="PIRSR006621-1"/>
    </source>
</evidence>
<dbReference type="OrthoDB" id="9764501at2"/>
<evidence type="ECO:0000256" key="7">
    <source>
        <dbReference type="PIRNR" id="PIRNR006621"/>
    </source>
</evidence>
<dbReference type="EC" id="1.3.1.-" evidence="7"/>
<dbReference type="PROSITE" id="PS01136">
    <property type="entry name" value="UPF0034"/>
    <property type="match status" value="1"/>
</dbReference>
<evidence type="ECO:0000256" key="6">
    <source>
        <dbReference type="ARBA" id="ARBA00023002"/>
    </source>
</evidence>
<dbReference type="InterPro" id="IPR018517">
    <property type="entry name" value="tRNA_hU_synthase_CS"/>
</dbReference>
<evidence type="ECO:0000256" key="1">
    <source>
        <dbReference type="ARBA" id="ARBA00001917"/>
    </source>
</evidence>
<dbReference type="Gene3D" id="3.20.20.70">
    <property type="entry name" value="Aldolase class I"/>
    <property type="match status" value="1"/>
</dbReference>
<dbReference type="CDD" id="cd02801">
    <property type="entry name" value="DUS_like_FMN"/>
    <property type="match status" value="1"/>
</dbReference>
<evidence type="ECO:0000259" key="10">
    <source>
        <dbReference type="Pfam" id="PF01207"/>
    </source>
</evidence>
<dbReference type="PANTHER" id="PTHR45846">
    <property type="entry name" value="TRNA-DIHYDROURIDINE(47) SYNTHASE [NAD(P)(+)]-LIKE"/>
    <property type="match status" value="1"/>
</dbReference>
<dbReference type="NCBIfam" id="TIGR00737">
    <property type="entry name" value="nifR3_yhdG"/>
    <property type="match status" value="1"/>
</dbReference>
<dbReference type="GO" id="GO:0017150">
    <property type="term" value="F:tRNA dihydrouridine synthase activity"/>
    <property type="evidence" value="ECO:0007669"/>
    <property type="project" value="InterPro"/>
</dbReference>
<protein>
    <recommendedName>
        <fullName evidence="7">tRNA-dihydrouridine synthase</fullName>
        <ecNumber evidence="7">1.3.1.-</ecNumber>
    </recommendedName>
</protein>
<feature type="binding site" evidence="9">
    <location>
        <position position="140"/>
    </location>
    <ligand>
        <name>FMN</name>
        <dbReference type="ChEBI" id="CHEBI:58210"/>
    </ligand>
</feature>
<dbReference type="GO" id="GO:0050660">
    <property type="term" value="F:flavin adenine dinucleotide binding"/>
    <property type="evidence" value="ECO:0007669"/>
    <property type="project" value="InterPro"/>
</dbReference>
<evidence type="ECO:0000313" key="12">
    <source>
        <dbReference type="Proteomes" id="UP000199073"/>
    </source>
</evidence>
<dbReference type="Pfam" id="PF01207">
    <property type="entry name" value="Dus"/>
    <property type="match status" value="1"/>
</dbReference>
<feature type="binding site" evidence="9">
    <location>
        <begin position="225"/>
        <end position="226"/>
    </location>
    <ligand>
        <name>FMN</name>
        <dbReference type="ChEBI" id="CHEBI:58210"/>
    </ligand>
</feature>
<keyword evidence="2 7" id="KW-0285">Flavoprotein</keyword>
<evidence type="ECO:0000256" key="5">
    <source>
        <dbReference type="ARBA" id="ARBA00022857"/>
    </source>
</evidence>
<dbReference type="SUPFAM" id="SSF51395">
    <property type="entry name" value="FMN-linked oxidoreductases"/>
    <property type="match status" value="1"/>
</dbReference>
<feature type="binding site" evidence="9">
    <location>
        <position position="170"/>
    </location>
    <ligand>
        <name>FMN</name>
        <dbReference type="ChEBI" id="CHEBI:58210"/>
    </ligand>
</feature>
<keyword evidence="6 7" id="KW-0560">Oxidoreductase</keyword>
<name>A0A1H0PEX1_9BACT</name>
<dbReference type="Proteomes" id="UP000199073">
    <property type="component" value="Unassembled WGS sequence"/>
</dbReference>
<dbReference type="STRING" id="91360.SAMN05660330_01646"/>
<dbReference type="GO" id="GO:0003723">
    <property type="term" value="F:RNA binding"/>
    <property type="evidence" value="ECO:0007669"/>
    <property type="project" value="TreeGrafter"/>
</dbReference>
<dbReference type="PIRSF" id="PIRSF006621">
    <property type="entry name" value="Dus"/>
    <property type="match status" value="1"/>
</dbReference>
<dbReference type="InterPro" id="IPR004652">
    <property type="entry name" value="DusB-like"/>
</dbReference>
<evidence type="ECO:0000313" key="11">
    <source>
        <dbReference type="EMBL" id="SDP03642.1"/>
    </source>
</evidence>
<keyword evidence="5" id="KW-0521">NADP</keyword>
<comment type="cofactor">
    <cofactor evidence="1 7 9">
        <name>FMN</name>
        <dbReference type="ChEBI" id="CHEBI:58210"/>
    </cofactor>
</comment>
<accession>A0A1H0PEX1</accession>
<evidence type="ECO:0000256" key="4">
    <source>
        <dbReference type="ARBA" id="ARBA00022694"/>
    </source>
</evidence>
<dbReference type="InterPro" id="IPR035587">
    <property type="entry name" value="DUS-like_FMN-bd"/>
</dbReference>
<evidence type="ECO:0000256" key="2">
    <source>
        <dbReference type="ARBA" id="ARBA00022630"/>
    </source>
</evidence>
<keyword evidence="12" id="KW-1185">Reference proteome</keyword>
<dbReference type="RefSeq" id="WP_092221677.1">
    <property type="nucleotide sequence ID" value="NZ_FNJI01000009.1"/>
</dbReference>
<proteinExistence type="inferred from homology"/>
<dbReference type="AlphaFoldDB" id="A0A1H0PEX1"/>
<evidence type="ECO:0000256" key="9">
    <source>
        <dbReference type="PIRSR" id="PIRSR006621-2"/>
    </source>
</evidence>
<feature type="binding site" evidence="9">
    <location>
        <position position="71"/>
    </location>
    <ligand>
        <name>FMN</name>
        <dbReference type="ChEBI" id="CHEBI:58210"/>
    </ligand>
</feature>
<keyword evidence="9" id="KW-0547">Nucleotide-binding</keyword>
<reference evidence="11 12" key="1">
    <citation type="submission" date="2016-10" db="EMBL/GenBank/DDBJ databases">
        <authorList>
            <person name="de Groot N.N."/>
        </authorList>
    </citation>
    <scope>NUCLEOTIDE SEQUENCE [LARGE SCALE GENOMIC DNA]</scope>
    <source>
        <strain evidence="11 12">DSM 12130</strain>
    </source>
</reference>
<dbReference type="PANTHER" id="PTHR45846:SF1">
    <property type="entry name" value="TRNA-DIHYDROURIDINE(47) SYNTHASE [NAD(P)(+)]-LIKE"/>
    <property type="match status" value="1"/>
</dbReference>